<accession>A0AAW4FTR3</accession>
<dbReference type="AlphaFoldDB" id="A0AAW4FTR3"/>
<sequence>MSDSADFPLLADEIEAGLAAYMTDPDLIPPSAGRAAAVETILRDWLVAHRYMTDVPEPTPVRLDTKGVNREEVQYPGFIK</sequence>
<name>A0AAW4FTR3_9HYPH</name>
<keyword evidence="2" id="KW-1185">Reference proteome</keyword>
<organism evidence="1 2">
    <name type="scientific">Ensifer canadensis</name>
    <dbReference type="NCBI Taxonomy" id="555315"/>
    <lineage>
        <taxon>Bacteria</taxon>
        <taxon>Pseudomonadati</taxon>
        <taxon>Pseudomonadota</taxon>
        <taxon>Alphaproteobacteria</taxon>
        <taxon>Hyphomicrobiales</taxon>
        <taxon>Rhizobiaceae</taxon>
        <taxon>Sinorhizobium/Ensifer group</taxon>
        <taxon>Ensifer</taxon>
    </lineage>
</organism>
<evidence type="ECO:0000313" key="1">
    <source>
        <dbReference type="EMBL" id="MBM3094702.1"/>
    </source>
</evidence>
<dbReference type="Proteomes" id="UP000744980">
    <property type="component" value="Unassembled WGS sequence"/>
</dbReference>
<proteinExistence type="predicted"/>
<protein>
    <submittedName>
        <fullName evidence="1">Uncharacterized protein</fullName>
    </submittedName>
</protein>
<gene>
    <name evidence="1" type="ORF">GFB56_28585</name>
</gene>
<comment type="caution">
    <text evidence="1">The sequence shown here is derived from an EMBL/GenBank/DDBJ whole genome shotgun (WGS) entry which is preliminary data.</text>
</comment>
<dbReference type="EMBL" id="WXFA01000030">
    <property type="protein sequence ID" value="MBM3094702.1"/>
    <property type="molecule type" value="Genomic_DNA"/>
</dbReference>
<reference evidence="1 2" key="1">
    <citation type="submission" date="2020-01" db="EMBL/GenBank/DDBJ databases">
        <title>Draft genome assembly of Ensifer adhaerens T173.</title>
        <authorList>
            <person name="Craig J.E."/>
            <person name="Stinchcombe J.R."/>
        </authorList>
    </citation>
    <scope>NUCLEOTIDE SEQUENCE [LARGE SCALE GENOMIC DNA]</scope>
    <source>
        <strain evidence="1 2">T173</strain>
    </source>
</reference>
<dbReference type="RefSeq" id="WP_203529201.1">
    <property type="nucleotide sequence ID" value="NZ_CP083373.1"/>
</dbReference>
<evidence type="ECO:0000313" key="2">
    <source>
        <dbReference type="Proteomes" id="UP000744980"/>
    </source>
</evidence>